<dbReference type="EMBL" id="JACDXP010000001">
    <property type="protein sequence ID" value="KAF6530026.1"/>
    <property type="molecule type" value="Genomic_DNA"/>
</dbReference>
<gene>
    <name evidence="2" type="ORF">HZS61_001338</name>
</gene>
<proteinExistence type="predicted"/>
<sequence length="89" mass="9203">MGNVPGMMNPLIIGNSWSDQTRSNSTTAKDKYFLQPAPSATPSLDLGSLSSGKICDAGLPAHHLLTSFGCMASQLAAASRSHQATLLTG</sequence>
<protein>
    <submittedName>
        <fullName evidence="2">Uncharacterized protein</fullName>
    </submittedName>
</protein>
<evidence type="ECO:0000313" key="2">
    <source>
        <dbReference type="EMBL" id="KAF6530026.1"/>
    </source>
</evidence>
<feature type="compositionally biased region" description="Polar residues" evidence="1">
    <location>
        <begin position="15"/>
        <end position="27"/>
    </location>
</feature>
<accession>A0A8H6LTG1</accession>
<evidence type="ECO:0000313" key="3">
    <source>
        <dbReference type="Proteomes" id="UP000593570"/>
    </source>
</evidence>
<comment type="caution">
    <text evidence="2">The sequence shown here is derived from an EMBL/GenBank/DDBJ whole genome shotgun (WGS) entry which is preliminary data.</text>
</comment>
<dbReference type="Proteomes" id="UP000593570">
    <property type="component" value="Unassembled WGS sequence"/>
</dbReference>
<evidence type="ECO:0000256" key="1">
    <source>
        <dbReference type="SAM" id="MobiDB-lite"/>
    </source>
</evidence>
<reference evidence="2 3" key="1">
    <citation type="journal article" date="2020" name="bioRxiv">
        <title>A chromosome-scale genome assembly for the Fusarium oxysporum strain Fo5176 to establish a model Arabidopsis-fungal pathosystem.</title>
        <authorList>
            <person name="Fokkens L."/>
            <person name="Guo L."/>
            <person name="Dora S."/>
            <person name="Wang B."/>
            <person name="Ye K."/>
            <person name="Sanchez-Rodriguez C."/>
            <person name="Croll D."/>
        </authorList>
    </citation>
    <scope>NUCLEOTIDE SEQUENCE [LARGE SCALE GENOMIC DNA]</scope>
    <source>
        <strain evidence="2 3">Fo5176</strain>
    </source>
</reference>
<dbReference type="AlphaFoldDB" id="A0A8H6LTG1"/>
<name>A0A8H6LTG1_FUSOX</name>
<organism evidence="2 3">
    <name type="scientific">Fusarium oxysporum f. sp. conglutinans</name>
    <dbReference type="NCBI Taxonomy" id="100902"/>
    <lineage>
        <taxon>Eukaryota</taxon>
        <taxon>Fungi</taxon>
        <taxon>Dikarya</taxon>
        <taxon>Ascomycota</taxon>
        <taxon>Pezizomycotina</taxon>
        <taxon>Sordariomycetes</taxon>
        <taxon>Hypocreomycetidae</taxon>
        <taxon>Hypocreales</taxon>
        <taxon>Nectriaceae</taxon>
        <taxon>Fusarium</taxon>
        <taxon>Fusarium oxysporum species complex</taxon>
    </lineage>
</organism>
<feature type="region of interest" description="Disordered" evidence="1">
    <location>
        <begin position="1"/>
        <end position="30"/>
    </location>
</feature>